<dbReference type="InterPro" id="IPR051604">
    <property type="entry name" value="Ergot_Alk_Oxidoreductase"/>
</dbReference>
<keyword evidence="3" id="KW-1185">Reference proteome</keyword>
<dbReference type="Gene3D" id="3.90.25.10">
    <property type="entry name" value="UDP-galactose 4-epimerase, domain 1"/>
    <property type="match status" value="1"/>
</dbReference>
<dbReference type="InterPro" id="IPR002059">
    <property type="entry name" value="CSP_DNA-bd"/>
</dbReference>
<dbReference type="RefSeq" id="WP_198732175.1">
    <property type="nucleotide sequence ID" value="NZ_JAEINH010000001.1"/>
</dbReference>
<dbReference type="InterPro" id="IPR016040">
    <property type="entry name" value="NAD(P)-bd_dom"/>
</dbReference>
<dbReference type="InterPro" id="IPR036291">
    <property type="entry name" value="NAD(P)-bd_dom_sf"/>
</dbReference>
<dbReference type="SUPFAM" id="SSF50249">
    <property type="entry name" value="Nucleic acid-binding proteins"/>
    <property type="match status" value="1"/>
</dbReference>
<dbReference type="EMBL" id="JAEINH010000001">
    <property type="protein sequence ID" value="MBI9113615.1"/>
    <property type="molecule type" value="Genomic_DNA"/>
</dbReference>
<gene>
    <name evidence="2" type="ORF">JAV76_01145</name>
</gene>
<dbReference type="CDD" id="cd05269">
    <property type="entry name" value="TMR_SDR_a"/>
    <property type="match status" value="1"/>
</dbReference>
<evidence type="ECO:0000313" key="2">
    <source>
        <dbReference type="EMBL" id="MBI9113615.1"/>
    </source>
</evidence>
<sequence length="355" mass="38181">MTRAPVVAITGATGHVGRAVLPLLDGGPLRLVVRDPRRAPRGTWPVAQASYGDREAAVAALTGVDVLFMVSGSESPDRLDQHRTFVDAAAAAGVRHVVYTSFLGAAPDATFTLARDHWATEEHLRASGMAFTFLRDSFYLDVLPEFGGEEGVIRGPAGDGRVAAVARADVARVAATVLADPEQHAGRTYDLTGPQALTLTEAARIITERTGRPTRYEEETVEEAYASRQSYGAPDWELDAWVSTYTAIAAGELATVTDTVERLTGTPPLSLADLLPRAPEIQARARGTVAAWDAEAGFGHVTLSTGLQLWCHFSNIDAPGYRALDVGEEVDVELESFEDQDGFSWRAVRVVRDPR</sequence>
<evidence type="ECO:0000259" key="1">
    <source>
        <dbReference type="PROSITE" id="PS51857"/>
    </source>
</evidence>
<reference evidence="2" key="1">
    <citation type="submission" date="2020-12" db="EMBL/GenBank/DDBJ databases">
        <title>Sanguibacter suaedae sp. nov., isolated from Suaeda aralocaspica.</title>
        <authorList>
            <person name="Ma Q."/>
        </authorList>
    </citation>
    <scope>NUCLEOTIDE SEQUENCE</scope>
    <source>
        <strain evidence="2">YZGR15</strain>
    </source>
</reference>
<proteinExistence type="predicted"/>
<dbReference type="Gene3D" id="2.40.50.140">
    <property type="entry name" value="Nucleic acid-binding proteins"/>
    <property type="match status" value="1"/>
</dbReference>
<organism evidence="2 3">
    <name type="scientific">Sanguibacter suaedae</name>
    <dbReference type="NCBI Taxonomy" id="2795737"/>
    <lineage>
        <taxon>Bacteria</taxon>
        <taxon>Bacillati</taxon>
        <taxon>Actinomycetota</taxon>
        <taxon>Actinomycetes</taxon>
        <taxon>Micrococcales</taxon>
        <taxon>Sanguibacteraceae</taxon>
        <taxon>Sanguibacter</taxon>
    </lineage>
</organism>
<dbReference type="SUPFAM" id="SSF51735">
    <property type="entry name" value="NAD(P)-binding Rossmann-fold domains"/>
    <property type="match status" value="1"/>
</dbReference>
<name>A0A934I7G4_9MICO</name>
<protein>
    <submittedName>
        <fullName evidence="2">NAD(P)H-binding protein</fullName>
    </submittedName>
</protein>
<dbReference type="Pfam" id="PF13460">
    <property type="entry name" value="NAD_binding_10"/>
    <property type="match status" value="1"/>
</dbReference>
<dbReference type="PANTHER" id="PTHR43162">
    <property type="match status" value="1"/>
</dbReference>
<dbReference type="Pfam" id="PF00313">
    <property type="entry name" value="CSD"/>
    <property type="match status" value="1"/>
</dbReference>
<dbReference type="InterPro" id="IPR012340">
    <property type="entry name" value="NA-bd_OB-fold"/>
</dbReference>
<dbReference type="GO" id="GO:0003676">
    <property type="term" value="F:nucleic acid binding"/>
    <property type="evidence" value="ECO:0007669"/>
    <property type="project" value="InterPro"/>
</dbReference>
<evidence type="ECO:0000313" key="3">
    <source>
        <dbReference type="Proteomes" id="UP000602087"/>
    </source>
</evidence>
<feature type="domain" description="CSD" evidence="1">
    <location>
        <begin position="284"/>
        <end position="352"/>
    </location>
</feature>
<comment type="caution">
    <text evidence="2">The sequence shown here is derived from an EMBL/GenBank/DDBJ whole genome shotgun (WGS) entry which is preliminary data.</text>
</comment>
<dbReference type="AlphaFoldDB" id="A0A934I7G4"/>
<dbReference type="Proteomes" id="UP000602087">
    <property type="component" value="Unassembled WGS sequence"/>
</dbReference>
<dbReference type="PROSITE" id="PS51857">
    <property type="entry name" value="CSD_2"/>
    <property type="match status" value="1"/>
</dbReference>
<accession>A0A934I7G4</accession>
<dbReference type="PANTHER" id="PTHR43162:SF1">
    <property type="entry name" value="PRESTALK A DIFFERENTIATION PROTEIN A"/>
    <property type="match status" value="1"/>
</dbReference>
<dbReference type="Gene3D" id="3.40.50.720">
    <property type="entry name" value="NAD(P)-binding Rossmann-like Domain"/>
    <property type="match status" value="1"/>
</dbReference>